<dbReference type="InterPro" id="IPR036770">
    <property type="entry name" value="Ankyrin_rpt-contain_sf"/>
</dbReference>
<dbReference type="VEuPathDB" id="TrichDB:TVAG_408410"/>
<proteinExistence type="predicted"/>
<dbReference type="InParanoid" id="A2F6P2"/>
<evidence type="ECO:0000313" key="2">
    <source>
        <dbReference type="EMBL" id="EAX99431.1"/>
    </source>
</evidence>
<dbReference type="PROSITE" id="PS50088">
    <property type="entry name" value="ANK_REPEAT"/>
    <property type="match status" value="1"/>
</dbReference>
<dbReference type="PROSITE" id="PS50297">
    <property type="entry name" value="ANK_REP_REGION"/>
    <property type="match status" value="1"/>
</dbReference>
<dbReference type="SMART" id="SM00248">
    <property type="entry name" value="ANK"/>
    <property type="match status" value="1"/>
</dbReference>
<dbReference type="Proteomes" id="UP000001542">
    <property type="component" value="Unassembled WGS sequence"/>
</dbReference>
<dbReference type="VEuPathDB" id="TrichDB:TVAGG3_0487470"/>
<evidence type="ECO:0000256" key="1">
    <source>
        <dbReference type="PROSITE-ProRule" id="PRU00023"/>
    </source>
</evidence>
<dbReference type="InterPro" id="IPR002110">
    <property type="entry name" value="Ankyrin_rpt"/>
</dbReference>
<protein>
    <submittedName>
        <fullName evidence="2">Uncharacterized protein</fullName>
    </submittedName>
</protein>
<dbReference type="KEGG" id="tva:4757237"/>
<evidence type="ECO:0000313" key="3">
    <source>
        <dbReference type="Proteomes" id="UP000001542"/>
    </source>
</evidence>
<sequence>MKMEKQHFILQHGVIVKKLPNFLFHMVQISMKKNEDGETALHIAAQRNSKETAEVLISHVANNVLI</sequence>
<reference evidence="2" key="2">
    <citation type="journal article" date="2007" name="Science">
        <title>Draft genome sequence of the sexually transmitted pathogen Trichomonas vaginalis.</title>
        <authorList>
            <person name="Carlton J.M."/>
            <person name="Hirt R.P."/>
            <person name="Silva J.C."/>
            <person name="Delcher A.L."/>
            <person name="Schatz M."/>
            <person name="Zhao Q."/>
            <person name="Wortman J.R."/>
            <person name="Bidwell S.L."/>
            <person name="Alsmark U.C.M."/>
            <person name="Besteiro S."/>
            <person name="Sicheritz-Ponten T."/>
            <person name="Noel C.J."/>
            <person name="Dacks J.B."/>
            <person name="Foster P.G."/>
            <person name="Simillion C."/>
            <person name="Van de Peer Y."/>
            <person name="Miranda-Saavedra D."/>
            <person name="Barton G.J."/>
            <person name="Westrop G.D."/>
            <person name="Mueller S."/>
            <person name="Dessi D."/>
            <person name="Fiori P.L."/>
            <person name="Ren Q."/>
            <person name="Paulsen I."/>
            <person name="Zhang H."/>
            <person name="Bastida-Corcuera F.D."/>
            <person name="Simoes-Barbosa A."/>
            <person name="Brown M.T."/>
            <person name="Hayes R.D."/>
            <person name="Mukherjee M."/>
            <person name="Okumura C.Y."/>
            <person name="Schneider R."/>
            <person name="Smith A.J."/>
            <person name="Vanacova S."/>
            <person name="Villalvazo M."/>
            <person name="Haas B.J."/>
            <person name="Pertea M."/>
            <person name="Feldblyum T.V."/>
            <person name="Utterback T.R."/>
            <person name="Shu C.L."/>
            <person name="Osoegawa K."/>
            <person name="de Jong P.J."/>
            <person name="Hrdy I."/>
            <person name="Horvathova L."/>
            <person name="Zubacova Z."/>
            <person name="Dolezal P."/>
            <person name="Malik S.B."/>
            <person name="Logsdon J.M. Jr."/>
            <person name="Henze K."/>
            <person name="Gupta A."/>
            <person name="Wang C.C."/>
            <person name="Dunne R.L."/>
            <person name="Upcroft J.A."/>
            <person name="Upcroft P."/>
            <person name="White O."/>
            <person name="Salzberg S.L."/>
            <person name="Tang P."/>
            <person name="Chiu C.-H."/>
            <person name="Lee Y.-S."/>
            <person name="Embley T.M."/>
            <person name="Coombs G.H."/>
            <person name="Mottram J.C."/>
            <person name="Tachezy J."/>
            <person name="Fraser-Liggett C.M."/>
            <person name="Johnson P.J."/>
        </authorList>
    </citation>
    <scope>NUCLEOTIDE SEQUENCE [LARGE SCALE GENOMIC DNA]</scope>
    <source>
        <strain evidence="2">G3</strain>
    </source>
</reference>
<gene>
    <name evidence="2" type="ORF">TVAG_408410</name>
</gene>
<dbReference type="SUPFAM" id="SSF48403">
    <property type="entry name" value="Ankyrin repeat"/>
    <property type="match status" value="1"/>
</dbReference>
<name>A2F6P2_TRIV3</name>
<organism evidence="2 3">
    <name type="scientific">Trichomonas vaginalis (strain ATCC PRA-98 / G3)</name>
    <dbReference type="NCBI Taxonomy" id="412133"/>
    <lineage>
        <taxon>Eukaryota</taxon>
        <taxon>Metamonada</taxon>
        <taxon>Parabasalia</taxon>
        <taxon>Trichomonadida</taxon>
        <taxon>Trichomonadidae</taxon>
        <taxon>Trichomonas</taxon>
    </lineage>
</organism>
<feature type="repeat" description="ANK" evidence="1">
    <location>
        <begin position="36"/>
        <end position="62"/>
    </location>
</feature>
<reference evidence="2" key="1">
    <citation type="submission" date="2006-10" db="EMBL/GenBank/DDBJ databases">
        <authorList>
            <person name="Amadeo P."/>
            <person name="Zhao Q."/>
            <person name="Wortman J."/>
            <person name="Fraser-Liggett C."/>
            <person name="Carlton J."/>
        </authorList>
    </citation>
    <scope>NUCLEOTIDE SEQUENCE</scope>
    <source>
        <strain evidence="2">G3</strain>
    </source>
</reference>
<dbReference type="SMR" id="A2F6P2"/>
<dbReference type="AlphaFoldDB" id="A2F6P2"/>
<dbReference type="Pfam" id="PF12796">
    <property type="entry name" value="Ank_2"/>
    <property type="match status" value="1"/>
</dbReference>
<dbReference type="RefSeq" id="XP_001312361.1">
    <property type="nucleotide sequence ID" value="XM_001312360.1"/>
</dbReference>
<keyword evidence="3" id="KW-1185">Reference proteome</keyword>
<dbReference type="Gene3D" id="1.25.40.20">
    <property type="entry name" value="Ankyrin repeat-containing domain"/>
    <property type="match status" value="1"/>
</dbReference>
<accession>A2F6P2</accession>
<dbReference type="EMBL" id="DS113638">
    <property type="protein sequence ID" value="EAX99431.1"/>
    <property type="molecule type" value="Genomic_DNA"/>
</dbReference>
<keyword evidence="1" id="KW-0040">ANK repeat</keyword>